<dbReference type="InterPro" id="IPR018483">
    <property type="entry name" value="Carb_kinase_FGGY_CS"/>
</dbReference>
<keyword evidence="4 5" id="KW-0418">Kinase</keyword>
<gene>
    <name evidence="8" type="ORF">FHX74_002910</name>
</gene>
<dbReference type="GO" id="GO:0004856">
    <property type="term" value="F:D-xylulokinase activity"/>
    <property type="evidence" value="ECO:0007669"/>
    <property type="project" value="UniProtKB-EC"/>
</dbReference>
<dbReference type="InterPro" id="IPR050406">
    <property type="entry name" value="FGGY_Carb_Kinase"/>
</dbReference>
<evidence type="ECO:0000313" key="9">
    <source>
        <dbReference type="Proteomes" id="UP000523079"/>
    </source>
</evidence>
<organism evidence="8 9">
    <name type="scientific">Microlunatus kandeliicorticis</name>
    <dbReference type="NCBI Taxonomy" id="1759536"/>
    <lineage>
        <taxon>Bacteria</taxon>
        <taxon>Bacillati</taxon>
        <taxon>Actinomycetota</taxon>
        <taxon>Actinomycetes</taxon>
        <taxon>Propionibacteriales</taxon>
        <taxon>Propionibacteriaceae</taxon>
        <taxon>Microlunatus</taxon>
    </lineage>
</organism>
<dbReference type="InterPro" id="IPR043129">
    <property type="entry name" value="ATPase_NBD"/>
</dbReference>
<dbReference type="Pfam" id="PF02782">
    <property type="entry name" value="FGGY_C"/>
    <property type="match status" value="1"/>
</dbReference>
<comment type="similarity">
    <text evidence="1 5">Belongs to the FGGY kinase family.</text>
</comment>
<dbReference type="SUPFAM" id="SSF53067">
    <property type="entry name" value="Actin-like ATPase domain"/>
    <property type="match status" value="2"/>
</dbReference>
<dbReference type="Proteomes" id="UP000523079">
    <property type="component" value="Unassembled WGS sequence"/>
</dbReference>
<dbReference type="AlphaFoldDB" id="A0A7W3P6T4"/>
<accession>A0A7W3P6T4</accession>
<comment type="caution">
    <text evidence="8">The sequence shown here is derived from an EMBL/GenBank/DDBJ whole genome shotgun (WGS) entry which is preliminary data.</text>
</comment>
<keyword evidence="3 5" id="KW-0808">Transferase</keyword>
<dbReference type="Gene3D" id="3.30.420.40">
    <property type="match status" value="2"/>
</dbReference>
<evidence type="ECO:0000256" key="2">
    <source>
        <dbReference type="ARBA" id="ARBA00022629"/>
    </source>
</evidence>
<sequence>MTANAGQSGLVAGIDSSTQSCKVVVCDAETGEVVRTARTGHPDGTAVPADSWWRAYQEATADGILDGVDTLAVGGQQHGMVTLDADQQLVRDALLWNDNRSAPDALDLIDELGGPQAWAEAVGSVPVASMTVTKLRWLARNEPVNAARTTTVVLPHDYLTWEIGGRRFAPVTDRGDASGTLYFDAAENRYRDDLVERALGHGLDLPRVAGPDEIVGHTPDGIGIAPGTGDNMAAGLGLGVRPGEAIVSLGTSGTAFTRAEAQTHEPTGTVAGFADATGGFLPLVCTLNGARNLVAAAELLGLGLEEFARLALEAPAGSEGLTFLPYLEGERTPPLPDATGELVGMTLANLKPANVARATIEGVLWSLAFGVGVLAEQTDRISRITLTGGASQSEAVQRIAPAVFGLPVAVTAPFEAVAVGAARQAAWAGTGELPDWPVPLIGEFEPTESDLTAHRELSERYRAVLDAHYRPTSGPRGHDSER</sequence>
<keyword evidence="2" id="KW-0859">Xylose metabolism</keyword>
<dbReference type="PANTHER" id="PTHR43095">
    <property type="entry name" value="SUGAR KINASE"/>
    <property type="match status" value="1"/>
</dbReference>
<dbReference type="RefSeq" id="WP_328823835.1">
    <property type="nucleotide sequence ID" value="NZ_JACGWT010000004.1"/>
</dbReference>
<feature type="domain" description="Carbohydrate kinase FGGY N-terminal" evidence="6">
    <location>
        <begin position="11"/>
        <end position="220"/>
    </location>
</feature>
<evidence type="ECO:0000313" key="8">
    <source>
        <dbReference type="EMBL" id="MBA8795282.1"/>
    </source>
</evidence>
<evidence type="ECO:0000259" key="6">
    <source>
        <dbReference type="Pfam" id="PF00370"/>
    </source>
</evidence>
<evidence type="ECO:0000256" key="5">
    <source>
        <dbReference type="RuleBase" id="RU003733"/>
    </source>
</evidence>
<feature type="domain" description="Carbohydrate kinase FGGY C-terminal" evidence="7">
    <location>
        <begin position="247"/>
        <end position="428"/>
    </location>
</feature>
<dbReference type="PROSITE" id="PS00445">
    <property type="entry name" value="FGGY_KINASES_2"/>
    <property type="match status" value="1"/>
</dbReference>
<dbReference type="PIRSF" id="PIRSF000538">
    <property type="entry name" value="GlpK"/>
    <property type="match status" value="1"/>
</dbReference>
<dbReference type="GO" id="GO:0042732">
    <property type="term" value="P:D-xylose metabolic process"/>
    <property type="evidence" value="ECO:0007669"/>
    <property type="project" value="UniProtKB-KW"/>
</dbReference>
<evidence type="ECO:0000256" key="3">
    <source>
        <dbReference type="ARBA" id="ARBA00022679"/>
    </source>
</evidence>
<protein>
    <submittedName>
        <fullName evidence="8">Xylulokinase</fullName>
        <ecNumber evidence="8">2.7.1.17</ecNumber>
    </submittedName>
</protein>
<evidence type="ECO:0000256" key="1">
    <source>
        <dbReference type="ARBA" id="ARBA00009156"/>
    </source>
</evidence>
<dbReference type="InterPro" id="IPR000577">
    <property type="entry name" value="Carb_kinase_FGGY"/>
</dbReference>
<keyword evidence="9" id="KW-1185">Reference proteome</keyword>
<name>A0A7W3P6T4_9ACTN</name>
<dbReference type="EMBL" id="JACGWT010000004">
    <property type="protein sequence ID" value="MBA8795282.1"/>
    <property type="molecule type" value="Genomic_DNA"/>
</dbReference>
<keyword evidence="2" id="KW-0119">Carbohydrate metabolism</keyword>
<dbReference type="EC" id="2.7.1.17" evidence="8"/>
<dbReference type="Pfam" id="PF00370">
    <property type="entry name" value="FGGY_N"/>
    <property type="match status" value="1"/>
</dbReference>
<evidence type="ECO:0000256" key="4">
    <source>
        <dbReference type="ARBA" id="ARBA00022777"/>
    </source>
</evidence>
<dbReference type="PANTHER" id="PTHR43095:SF5">
    <property type="entry name" value="XYLULOSE KINASE"/>
    <property type="match status" value="1"/>
</dbReference>
<proteinExistence type="inferred from homology"/>
<dbReference type="CDD" id="cd07809">
    <property type="entry name" value="ASKHA_NBD_FGGY_BaXK-like"/>
    <property type="match status" value="1"/>
</dbReference>
<evidence type="ECO:0000259" key="7">
    <source>
        <dbReference type="Pfam" id="PF02782"/>
    </source>
</evidence>
<dbReference type="InterPro" id="IPR018485">
    <property type="entry name" value="FGGY_C"/>
</dbReference>
<dbReference type="InterPro" id="IPR018484">
    <property type="entry name" value="FGGY_N"/>
</dbReference>
<reference evidence="8 9" key="1">
    <citation type="submission" date="2020-07" db="EMBL/GenBank/DDBJ databases">
        <title>Sequencing the genomes of 1000 actinobacteria strains.</title>
        <authorList>
            <person name="Klenk H.-P."/>
        </authorList>
    </citation>
    <scope>NUCLEOTIDE SEQUENCE [LARGE SCALE GENOMIC DNA]</scope>
    <source>
        <strain evidence="8 9">DSM 100723</strain>
    </source>
</reference>
<dbReference type="PROSITE" id="PS00933">
    <property type="entry name" value="FGGY_KINASES_1"/>
    <property type="match status" value="1"/>
</dbReference>